<organism evidence="3 4">
    <name type="scientific">Nonomuraea bangladeshensis</name>
    <dbReference type="NCBI Taxonomy" id="404385"/>
    <lineage>
        <taxon>Bacteria</taxon>
        <taxon>Bacillati</taxon>
        <taxon>Actinomycetota</taxon>
        <taxon>Actinomycetes</taxon>
        <taxon>Streptosporangiales</taxon>
        <taxon>Streptosporangiaceae</taxon>
        <taxon>Nonomuraea</taxon>
    </lineage>
</organism>
<reference evidence="3 4" key="1">
    <citation type="submission" date="2024-06" db="EMBL/GenBank/DDBJ databases">
        <title>The Natural Products Discovery Center: Release of the First 8490 Sequenced Strains for Exploring Actinobacteria Biosynthetic Diversity.</title>
        <authorList>
            <person name="Kalkreuter E."/>
            <person name="Kautsar S.A."/>
            <person name="Yang D."/>
            <person name="Bader C.D."/>
            <person name="Teijaro C.N."/>
            <person name="Fluegel L."/>
            <person name="Davis C.M."/>
            <person name="Simpson J.R."/>
            <person name="Lauterbach L."/>
            <person name="Steele A.D."/>
            <person name="Gui C."/>
            <person name="Meng S."/>
            <person name="Li G."/>
            <person name="Viehrig K."/>
            <person name="Ye F."/>
            <person name="Su P."/>
            <person name="Kiefer A.F."/>
            <person name="Nichols A."/>
            <person name="Cepeda A.J."/>
            <person name="Yan W."/>
            <person name="Fan B."/>
            <person name="Jiang Y."/>
            <person name="Adhikari A."/>
            <person name="Zheng C.-J."/>
            <person name="Schuster L."/>
            <person name="Cowan T.M."/>
            <person name="Smanski M.J."/>
            <person name="Chevrette M.G."/>
            <person name="De Carvalho L.P.S."/>
            <person name="Shen B."/>
        </authorList>
    </citation>
    <scope>NUCLEOTIDE SEQUENCE [LARGE SCALE GENOMIC DNA]</scope>
    <source>
        <strain evidence="3 4">NPDC049574</strain>
    </source>
</reference>
<accession>A0ABV3HBI2</accession>
<evidence type="ECO:0000256" key="2">
    <source>
        <dbReference type="SAM" id="MobiDB-lite"/>
    </source>
</evidence>
<feature type="coiled-coil region" evidence="1">
    <location>
        <begin position="19"/>
        <end position="60"/>
    </location>
</feature>
<comment type="caution">
    <text evidence="3">The sequence shown here is derived from an EMBL/GenBank/DDBJ whole genome shotgun (WGS) entry which is preliminary data.</text>
</comment>
<evidence type="ECO:0000256" key="1">
    <source>
        <dbReference type="SAM" id="Coils"/>
    </source>
</evidence>
<feature type="region of interest" description="Disordered" evidence="2">
    <location>
        <begin position="416"/>
        <end position="442"/>
    </location>
</feature>
<dbReference type="Gene3D" id="3.40.50.300">
    <property type="entry name" value="P-loop containing nucleotide triphosphate hydrolases"/>
    <property type="match status" value="1"/>
</dbReference>
<sequence length="442" mass="48594">MLEQLHDVQAAHRSSRRLVKSLNEGLARLNARLGRLQGELAAAEEKHAGAERAYDAARARLHRLTSGHLPYDAALPPEATSDPAGPPVELARRLAEHLDAVPYEPRHLREAETRLRDAVHHAREALAHRATLELACDDDVQVLTASTGGARTGVAALADTLRAERDARRSGSGQAERDLFDRMLSGSARRHLADRIRQAAALVEDMNRRLARVRTASRLAVRLSWQVDPAQPATTRNARDLLLRDPADLDEAARETLYAFFRDRVEEARADGSPASCWEDQLATVLDYTSWHRFTVRLDRGDGQGWQDLTRKLHGALSGGEKAIALHLPLFAAVAAHYQTDPGCPRFILLDEVFVGVDRTNRGQIFELLVDLGLDLVLTSDHEWCEYRELDGIAVHQLITGDGDDAVTTARFVWNGHRTAPTDPSRPSGTPGPGPDAGVQPG</sequence>
<dbReference type="SUPFAM" id="SSF52540">
    <property type="entry name" value="P-loop containing nucleoside triphosphate hydrolases"/>
    <property type="match status" value="1"/>
</dbReference>
<evidence type="ECO:0000313" key="4">
    <source>
        <dbReference type="Proteomes" id="UP001552427"/>
    </source>
</evidence>
<evidence type="ECO:0000313" key="3">
    <source>
        <dbReference type="EMBL" id="MEV4289878.1"/>
    </source>
</evidence>
<dbReference type="RefSeq" id="WP_364456430.1">
    <property type="nucleotide sequence ID" value="NZ_JBFARM010000009.1"/>
</dbReference>
<dbReference type="Proteomes" id="UP001552427">
    <property type="component" value="Unassembled WGS sequence"/>
</dbReference>
<protein>
    <submittedName>
        <fullName evidence="3">SbcC/MukB-like Walker B domain-containing protein</fullName>
    </submittedName>
</protein>
<dbReference type="EMBL" id="JBFARM010000009">
    <property type="protein sequence ID" value="MEV4289878.1"/>
    <property type="molecule type" value="Genomic_DNA"/>
</dbReference>
<name>A0ABV3HBI2_9ACTN</name>
<keyword evidence="4" id="KW-1185">Reference proteome</keyword>
<dbReference type="InterPro" id="IPR027417">
    <property type="entry name" value="P-loop_NTPase"/>
</dbReference>
<keyword evidence="1" id="KW-0175">Coiled coil</keyword>
<proteinExistence type="predicted"/>
<dbReference type="Pfam" id="PF13558">
    <property type="entry name" value="SbcC_Walker_B"/>
    <property type="match status" value="1"/>
</dbReference>
<gene>
    <name evidence="3" type="ORF">AB0K40_30600</name>
</gene>